<protein>
    <submittedName>
        <fullName evidence="7">G-type lectin S-receptor-like serine/threonine-protein kinase RLK1</fullName>
    </submittedName>
</protein>
<reference evidence="6" key="1">
    <citation type="journal article" date="2012" name="Nat. Commun.">
        <title>The genome of Prunus mume.</title>
        <authorList>
            <person name="Zhang Q."/>
            <person name="Chen W."/>
            <person name="Sun L."/>
            <person name="Zhao F."/>
            <person name="Huang B."/>
            <person name="Yang W."/>
            <person name="Tao Y."/>
            <person name="Wang J."/>
            <person name="Yuan Z."/>
            <person name="Fan G."/>
            <person name="Xing Z."/>
            <person name="Han C."/>
            <person name="Pan H."/>
            <person name="Zhong X."/>
            <person name="Shi W."/>
            <person name="Liang X."/>
            <person name="Du D."/>
            <person name="Sun F."/>
            <person name="Xu Z."/>
            <person name="Hao R."/>
            <person name="Lv T."/>
            <person name="Lv Y."/>
            <person name="Zheng Z."/>
            <person name="Sun M."/>
            <person name="Luo L."/>
            <person name="Cai M."/>
            <person name="Gao Y."/>
            <person name="Wang J."/>
            <person name="Yin Y."/>
            <person name="Xu X."/>
            <person name="Cheng T."/>
            <person name="Wang J."/>
        </authorList>
    </citation>
    <scope>NUCLEOTIDE SEQUENCE [LARGE SCALE GENOMIC DNA]</scope>
</reference>
<name>A0ABM1LQF7_PRUMU</name>
<keyword evidence="3" id="KW-0325">Glycoprotein</keyword>
<feature type="signal peptide" evidence="4">
    <location>
        <begin position="1"/>
        <end position="22"/>
    </location>
</feature>
<gene>
    <name evidence="7" type="primary">LOC103330556</name>
</gene>
<evidence type="ECO:0000256" key="3">
    <source>
        <dbReference type="ARBA" id="ARBA00023180"/>
    </source>
</evidence>
<evidence type="ECO:0000256" key="1">
    <source>
        <dbReference type="ARBA" id="ARBA00022729"/>
    </source>
</evidence>
<keyword evidence="2" id="KW-1015">Disulfide bond</keyword>
<evidence type="ECO:0000256" key="4">
    <source>
        <dbReference type="SAM" id="SignalP"/>
    </source>
</evidence>
<dbReference type="GeneID" id="103330556"/>
<keyword evidence="6" id="KW-1185">Reference proteome</keyword>
<keyword evidence="1 4" id="KW-0732">Signal</keyword>
<dbReference type="PANTHER" id="PTHR47976">
    <property type="entry name" value="G-TYPE LECTIN S-RECEPTOR-LIKE SERINE/THREONINE-PROTEIN KINASE SD2-5"/>
    <property type="match status" value="1"/>
</dbReference>
<dbReference type="CDD" id="cd00028">
    <property type="entry name" value="B_lectin"/>
    <property type="match status" value="1"/>
</dbReference>
<feature type="chain" id="PRO_5046613860" evidence="4">
    <location>
        <begin position="23"/>
        <end position="343"/>
    </location>
</feature>
<dbReference type="Pfam" id="PF01453">
    <property type="entry name" value="B_lectin"/>
    <property type="match status" value="1"/>
</dbReference>
<dbReference type="SUPFAM" id="SSF51110">
    <property type="entry name" value="alpha-D-mannose-specific plant lectins"/>
    <property type="match status" value="1"/>
</dbReference>
<evidence type="ECO:0000313" key="6">
    <source>
        <dbReference type="Proteomes" id="UP000694861"/>
    </source>
</evidence>
<dbReference type="InterPro" id="IPR001480">
    <property type="entry name" value="Bulb-type_lectin_dom"/>
</dbReference>
<accession>A0ABM1LQF7</accession>
<dbReference type="PANTHER" id="PTHR47976:SF116">
    <property type="entry name" value="RECEPTOR-LIKE SERINE_THREONINE-PROTEIN KINASE"/>
    <property type="match status" value="1"/>
</dbReference>
<reference evidence="7" key="2">
    <citation type="submission" date="2025-08" db="UniProtKB">
        <authorList>
            <consortium name="RefSeq"/>
        </authorList>
    </citation>
    <scope>IDENTIFICATION</scope>
</reference>
<evidence type="ECO:0000259" key="5">
    <source>
        <dbReference type="PROSITE" id="PS50927"/>
    </source>
</evidence>
<dbReference type="RefSeq" id="XP_016649634.1">
    <property type="nucleotide sequence ID" value="XM_016794148.1"/>
</dbReference>
<dbReference type="PROSITE" id="PS50927">
    <property type="entry name" value="BULB_LECTIN"/>
    <property type="match status" value="1"/>
</dbReference>
<dbReference type="Gene3D" id="2.90.10.10">
    <property type="entry name" value="Bulb-type lectin domain"/>
    <property type="match status" value="2"/>
</dbReference>
<dbReference type="SMART" id="SM00108">
    <property type="entry name" value="B_lectin"/>
    <property type="match status" value="1"/>
</dbReference>
<dbReference type="InterPro" id="IPR051343">
    <property type="entry name" value="G-type_lectin_kinases/EP1-like"/>
</dbReference>
<evidence type="ECO:0000256" key="2">
    <source>
        <dbReference type="ARBA" id="ARBA00023157"/>
    </source>
</evidence>
<dbReference type="Proteomes" id="UP000694861">
    <property type="component" value="Linkage group LG5"/>
</dbReference>
<feature type="domain" description="Bulb-type lectin" evidence="5">
    <location>
        <begin position="19"/>
        <end position="148"/>
    </location>
</feature>
<dbReference type="InterPro" id="IPR036426">
    <property type="entry name" value="Bulb-type_lectin_dom_sf"/>
</dbReference>
<sequence length="343" mass="38082">MALSLLLHLLGLFLVVERLSIAAQTANISLGSSLTASQGSFAWQSPFGTFAFGFRRIVDQDLFLLAIWYDKIPDKTIVWYANGDNPAPKGSKLELTADGQLTLTGHRSQEIWKPQSVLSGRVAYAAMLDTGNFVLANNNGDYLWQSFKELKDTVLPTQVLEIGEKLNSRQTANNFSQGSFQLQLKSDGRLVLYPIGLPTEVAYQPYYQSNTSDAVDEMNSGYQLSFNESGYLNVVRRNGDIDKLINKTLLPIRDYYYRATLDSDGLFTQYAHPKSSKNGSWTSWSPVWSIPDNICFEANGDLGSGPCGYNSYCRLNANRRPICECLPGFSSLDPNNKLSGSNE</sequence>
<proteinExistence type="predicted"/>
<evidence type="ECO:0000313" key="7">
    <source>
        <dbReference type="RefSeq" id="XP_016649634.1"/>
    </source>
</evidence>
<organism evidence="6 7">
    <name type="scientific">Prunus mume</name>
    <name type="common">Japanese apricot</name>
    <name type="synonym">Armeniaca mume</name>
    <dbReference type="NCBI Taxonomy" id="102107"/>
    <lineage>
        <taxon>Eukaryota</taxon>
        <taxon>Viridiplantae</taxon>
        <taxon>Streptophyta</taxon>
        <taxon>Embryophyta</taxon>
        <taxon>Tracheophyta</taxon>
        <taxon>Spermatophyta</taxon>
        <taxon>Magnoliopsida</taxon>
        <taxon>eudicotyledons</taxon>
        <taxon>Gunneridae</taxon>
        <taxon>Pentapetalae</taxon>
        <taxon>rosids</taxon>
        <taxon>fabids</taxon>
        <taxon>Rosales</taxon>
        <taxon>Rosaceae</taxon>
        <taxon>Amygdaloideae</taxon>
        <taxon>Amygdaleae</taxon>
        <taxon>Prunus</taxon>
    </lineage>
</organism>